<evidence type="ECO:0000256" key="1">
    <source>
        <dbReference type="SAM" id="Phobius"/>
    </source>
</evidence>
<keyword evidence="1" id="KW-0472">Membrane</keyword>
<accession>A0AAD8A3T2</accession>
<sequence>GKMGLNVIGNDPEHNGSDILGVSYPLQRSILTMLKERIFLLNSNMIYVFLHHIRNNSIRTIIFPFIYELMVSEVISLCVFIFICFSCYVGEEIERRHRRKYCMLFEVRAVAELVSFEGLNLCSKELDKIEYLAINSNERENLILEEGIQIKQVKQTKYLGIIMDNIE</sequence>
<comment type="caution">
    <text evidence="2">The sequence shown here is derived from an EMBL/GenBank/DDBJ whole genome shotgun (WGS) entry which is preliminary data.</text>
</comment>
<feature type="non-terminal residue" evidence="2">
    <location>
        <position position="167"/>
    </location>
</feature>
<dbReference type="Proteomes" id="UP001233999">
    <property type="component" value="Unassembled WGS sequence"/>
</dbReference>
<dbReference type="EMBL" id="JASPKZ010003852">
    <property type="protein sequence ID" value="KAJ9591922.1"/>
    <property type="molecule type" value="Genomic_DNA"/>
</dbReference>
<gene>
    <name evidence="2" type="ORF">L9F63_001524</name>
</gene>
<reference evidence="2" key="1">
    <citation type="journal article" date="2023" name="IScience">
        <title>Live-bearing cockroach genome reveals convergent evolutionary mechanisms linked to viviparity in insects and beyond.</title>
        <authorList>
            <person name="Fouks B."/>
            <person name="Harrison M.C."/>
            <person name="Mikhailova A.A."/>
            <person name="Marchal E."/>
            <person name="English S."/>
            <person name="Carruthers M."/>
            <person name="Jennings E.C."/>
            <person name="Chiamaka E.L."/>
            <person name="Frigard R.A."/>
            <person name="Pippel M."/>
            <person name="Attardo G.M."/>
            <person name="Benoit J.B."/>
            <person name="Bornberg-Bauer E."/>
            <person name="Tobe S.S."/>
        </authorList>
    </citation>
    <scope>NUCLEOTIDE SEQUENCE</scope>
    <source>
        <strain evidence="2">Stay&amp;Tobe</strain>
    </source>
</reference>
<evidence type="ECO:0000313" key="2">
    <source>
        <dbReference type="EMBL" id="KAJ9591922.1"/>
    </source>
</evidence>
<evidence type="ECO:0000313" key="3">
    <source>
        <dbReference type="Proteomes" id="UP001233999"/>
    </source>
</evidence>
<keyword evidence="1" id="KW-0812">Transmembrane</keyword>
<keyword evidence="1" id="KW-1133">Transmembrane helix</keyword>
<reference evidence="2" key="2">
    <citation type="submission" date="2023-05" db="EMBL/GenBank/DDBJ databases">
        <authorList>
            <person name="Fouks B."/>
        </authorList>
    </citation>
    <scope>NUCLEOTIDE SEQUENCE</scope>
    <source>
        <strain evidence="2">Stay&amp;Tobe</strain>
        <tissue evidence="2">Testes</tissue>
    </source>
</reference>
<protein>
    <submittedName>
        <fullName evidence="2">Uncharacterized protein</fullName>
    </submittedName>
</protein>
<proteinExistence type="predicted"/>
<feature type="transmembrane region" description="Helical" evidence="1">
    <location>
        <begin position="65"/>
        <end position="90"/>
    </location>
</feature>
<name>A0AAD8A3T2_DIPPU</name>
<organism evidence="2 3">
    <name type="scientific">Diploptera punctata</name>
    <name type="common">Pacific beetle cockroach</name>
    <dbReference type="NCBI Taxonomy" id="6984"/>
    <lineage>
        <taxon>Eukaryota</taxon>
        <taxon>Metazoa</taxon>
        <taxon>Ecdysozoa</taxon>
        <taxon>Arthropoda</taxon>
        <taxon>Hexapoda</taxon>
        <taxon>Insecta</taxon>
        <taxon>Pterygota</taxon>
        <taxon>Neoptera</taxon>
        <taxon>Polyneoptera</taxon>
        <taxon>Dictyoptera</taxon>
        <taxon>Blattodea</taxon>
        <taxon>Blaberoidea</taxon>
        <taxon>Blaberidae</taxon>
        <taxon>Diplopterinae</taxon>
        <taxon>Diploptera</taxon>
    </lineage>
</organism>
<feature type="non-terminal residue" evidence="2">
    <location>
        <position position="1"/>
    </location>
</feature>
<keyword evidence="3" id="KW-1185">Reference proteome</keyword>
<dbReference type="AlphaFoldDB" id="A0AAD8A3T2"/>